<accession>A0A024P7G6</accession>
<reference evidence="2 3" key="2">
    <citation type="submission" date="2014-05" db="EMBL/GenBank/DDBJ databases">
        <title>Draft genome sequence of Halobacillus karajensis HK-03.</title>
        <authorList>
            <person name="Khelaifia S."/>
            <person name="Croce O."/>
            <person name="Lagier J.C."/>
            <person name="Raoult D."/>
        </authorList>
    </citation>
    <scope>NUCLEOTIDE SEQUENCE [LARGE SCALE GENOMIC DNA]</scope>
    <source>
        <strain evidence="2 3">HD-03</strain>
    </source>
</reference>
<organism evidence="2 3">
    <name type="scientific">Halobacillus karajensis</name>
    <dbReference type="NCBI Taxonomy" id="195088"/>
    <lineage>
        <taxon>Bacteria</taxon>
        <taxon>Bacillati</taxon>
        <taxon>Bacillota</taxon>
        <taxon>Bacilli</taxon>
        <taxon>Bacillales</taxon>
        <taxon>Bacillaceae</taxon>
        <taxon>Halobacillus</taxon>
    </lineage>
</organism>
<keyword evidence="3" id="KW-1185">Reference proteome</keyword>
<dbReference type="AlphaFoldDB" id="A0A024P7G6"/>
<dbReference type="OrthoDB" id="7619731at2"/>
<evidence type="ECO:0008006" key="4">
    <source>
        <dbReference type="Google" id="ProtNLM"/>
    </source>
</evidence>
<dbReference type="Pfam" id="PF10978">
    <property type="entry name" value="DUF2785"/>
    <property type="match status" value="1"/>
</dbReference>
<proteinExistence type="predicted"/>
<reference evidence="3" key="1">
    <citation type="submission" date="2014-03" db="EMBL/GenBank/DDBJ databases">
        <authorList>
            <person name="Urmite Genomes U."/>
        </authorList>
    </citation>
    <scope>NUCLEOTIDE SEQUENCE [LARGE SCALE GENOMIC DNA]</scope>
    <source>
        <strain evidence="3">HD-03</strain>
    </source>
</reference>
<comment type="caution">
    <text evidence="2">The sequence shown here is derived from an EMBL/GenBank/DDBJ whole genome shotgun (WGS) entry which is preliminary data.</text>
</comment>
<dbReference type="InterPro" id="IPR021247">
    <property type="entry name" value="DUF2785"/>
</dbReference>
<feature type="coiled-coil region" evidence="1">
    <location>
        <begin position="248"/>
        <end position="275"/>
    </location>
</feature>
<dbReference type="Proteomes" id="UP000028868">
    <property type="component" value="Unassembled WGS sequence"/>
</dbReference>
<dbReference type="RefSeq" id="WP_035510156.1">
    <property type="nucleotide sequence ID" value="NZ_CCDH010000003.1"/>
</dbReference>
<evidence type="ECO:0000313" key="3">
    <source>
        <dbReference type="Proteomes" id="UP000028868"/>
    </source>
</evidence>
<protein>
    <recommendedName>
        <fullName evidence="4">DUF2785 domain-containing protein</fullName>
    </recommendedName>
</protein>
<sequence>MESRLIEVLQPIKDNDYTLPEGQNFQELTTMMLQKIGSVHPVLRDDLIHSIFTTFIERGHYTNEQLKNILQSVLNKNYLFYRIGTSKKEEDAVFKRSFSVLLIPPIMEKHNHSPFLKEEEVHRVWDHLKKYMKQEKDHRGYVKDKGWAHAMAHAADAIYSVAACEEITKEEILDMLPIIREQFLIDQPYLFDEEERMVTAVLKMFGKITHEDRVEWLETLLYIRDSWKNPSEDIIINNSKHFMRALYFRMLEGDFRELRSVLENLLRELRKQEAY</sequence>
<name>A0A024P7G6_9BACI</name>
<keyword evidence="1" id="KW-0175">Coiled coil</keyword>
<dbReference type="EMBL" id="CCDI010000004">
    <property type="protein sequence ID" value="CDQ24885.1"/>
    <property type="molecule type" value="Genomic_DNA"/>
</dbReference>
<evidence type="ECO:0000313" key="2">
    <source>
        <dbReference type="EMBL" id="CDQ24885.1"/>
    </source>
</evidence>
<evidence type="ECO:0000256" key="1">
    <source>
        <dbReference type="SAM" id="Coils"/>
    </source>
</evidence>
<gene>
    <name evidence="2" type="ORF">BN983_03184</name>
</gene>